<keyword evidence="4" id="KW-1185">Reference proteome</keyword>
<comment type="caution">
    <text evidence="3">The sequence shown here is derived from an EMBL/GenBank/DDBJ whole genome shotgun (WGS) entry which is preliminary data.</text>
</comment>
<evidence type="ECO:0000256" key="2">
    <source>
        <dbReference type="SAM" id="SignalP"/>
    </source>
</evidence>
<name>A0A1X2EIT3_MYCSZ</name>
<feature type="compositionally biased region" description="Low complexity" evidence="1">
    <location>
        <begin position="40"/>
        <end position="53"/>
    </location>
</feature>
<reference evidence="3 4" key="1">
    <citation type="submission" date="2016-01" db="EMBL/GenBank/DDBJ databases">
        <title>The new phylogeny of the genus Mycobacterium.</title>
        <authorList>
            <person name="Tarcisio F."/>
            <person name="Conor M."/>
            <person name="Antonella G."/>
            <person name="Elisabetta G."/>
            <person name="Giulia F.S."/>
            <person name="Sara T."/>
            <person name="Anna F."/>
            <person name="Clotilde B."/>
            <person name="Roberto B."/>
            <person name="Veronica D.S."/>
            <person name="Fabio R."/>
            <person name="Monica P."/>
            <person name="Olivier J."/>
            <person name="Enrico T."/>
            <person name="Nicola S."/>
        </authorList>
    </citation>
    <scope>NUCLEOTIDE SEQUENCE [LARGE SCALE GENOMIC DNA]</scope>
    <source>
        <strain evidence="3 4">DSM 44166</strain>
    </source>
</reference>
<evidence type="ECO:0000256" key="1">
    <source>
        <dbReference type="SAM" id="MobiDB-lite"/>
    </source>
</evidence>
<dbReference type="OrthoDB" id="3240480at2"/>
<feature type="region of interest" description="Disordered" evidence="1">
    <location>
        <begin position="33"/>
        <end position="64"/>
    </location>
</feature>
<organism evidence="3 4">
    <name type="scientific">Mycobacterium szulgai</name>
    <dbReference type="NCBI Taxonomy" id="1787"/>
    <lineage>
        <taxon>Bacteria</taxon>
        <taxon>Bacillati</taxon>
        <taxon>Actinomycetota</taxon>
        <taxon>Actinomycetes</taxon>
        <taxon>Mycobacteriales</taxon>
        <taxon>Mycobacteriaceae</taxon>
        <taxon>Mycobacterium</taxon>
    </lineage>
</organism>
<dbReference type="EMBL" id="LQPW01000084">
    <property type="protein sequence ID" value="ORX03223.1"/>
    <property type="molecule type" value="Genomic_DNA"/>
</dbReference>
<feature type="chain" id="PRO_5039186039" evidence="2">
    <location>
        <begin position="28"/>
        <end position="167"/>
    </location>
</feature>
<feature type="signal peptide" evidence="2">
    <location>
        <begin position="1"/>
        <end position="27"/>
    </location>
</feature>
<evidence type="ECO:0000313" key="4">
    <source>
        <dbReference type="Proteomes" id="UP000193317"/>
    </source>
</evidence>
<dbReference type="AlphaFoldDB" id="A0A1X2EIT3"/>
<keyword evidence="2" id="KW-0732">Signal</keyword>
<dbReference type="RefSeq" id="WP_085670922.1">
    <property type="nucleotide sequence ID" value="NZ_JACKRU010000714.1"/>
</dbReference>
<dbReference type="Proteomes" id="UP000193317">
    <property type="component" value="Unassembled WGS sequence"/>
</dbReference>
<gene>
    <name evidence="3" type="ORF">AWC27_28070</name>
</gene>
<accession>A0A1X2EIT3</accession>
<protein>
    <submittedName>
        <fullName evidence="3">Uncharacterized protein</fullName>
    </submittedName>
</protein>
<proteinExistence type="predicted"/>
<dbReference type="PROSITE" id="PS51257">
    <property type="entry name" value="PROKAR_LIPOPROTEIN"/>
    <property type="match status" value="1"/>
</dbReference>
<evidence type="ECO:0000313" key="3">
    <source>
        <dbReference type="EMBL" id="ORX03223.1"/>
    </source>
</evidence>
<sequence length="167" mass="17118">MGRKKQVYKRNGLAVAALIVVVGLVAACGGNESAKEKDSTAATTTVATATPTARSTQTRPAPTGAQVKAAFEAFINERANSGVMLAQSVTSVTVTGGVVTVALNPDPVVLDLSPFKNLAELFGVPVAFNDDEGVWLRQTVQRVDVVDAAGKSLGSMTAAELNKMGAG</sequence>